<proteinExistence type="predicted"/>
<name>A0A6B0U0R5_IXORI</name>
<feature type="transmembrane region" description="Helical" evidence="1">
    <location>
        <begin position="12"/>
        <end position="31"/>
    </location>
</feature>
<keyword evidence="1" id="KW-1133">Transmembrane helix</keyword>
<organism evidence="2">
    <name type="scientific">Ixodes ricinus</name>
    <name type="common">Common tick</name>
    <name type="synonym">Acarus ricinus</name>
    <dbReference type="NCBI Taxonomy" id="34613"/>
    <lineage>
        <taxon>Eukaryota</taxon>
        <taxon>Metazoa</taxon>
        <taxon>Ecdysozoa</taxon>
        <taxon>Arthropoda</taxon>
        <taxon>Chelicerata</taxon>
        <taxon>Arachnida</taxon>
        <taxon>Acari</taxon>
        <taxon>Parasitiformes</taxon>
        <taxon>Ixodida</taxon>
        <taxon>Ixodoidea</taxon>
        <taxon>Ixodidae</taxon>
        <taxon>Ixodinae</taxon>
        <taxon>Ixodes</taxon>
    </lineage>
</organism>
<sequence>MGTYLSPLPDCPAGTAFLTMHVILLASYLVISSPCNVSAECRKWPAPIWSAGNGAKPQSVPLTDTVN</sequence>
<evidence type="ECO:0000313" key="2">
    <source>
        <dbReference type="EMBL" id="MXU82284.1"/>
    </source>
</evidence>
<protein>
    <submittedName>
        <fullName evidence="2">Uncharacterized protein</fullName>
    </submittedName>
</protein>
<dbReference type="EMBL" id="GIFC01000201">
    <property type="protein sequence ID" value="MXU82284.1"/>
    <property type="molecule type" value="Transcribed_RNA"/>
</dbReference>
<keyword evidence="1" id="KW-0472">Membrane</keyword>
<dbReference type="AlphaFoldDB" id="A0A6B0U0R5"/>
<reference evidence="2" key="1">
    <citation type="submission" date="2019-12" db="EMBL/GenBank/DDBJ databases">
        <title>An insight into the sialome of adult female Ixodes ricinus ticks feeding for 6 days.</title>
        <authorList>
            <person name="Perner J."/>
            <person name="Ribeiro J.M.C."/>
        </authorList>
    </citation>
    <scope>NUCLEOTIDE SEQUENCE</scope>
    <source>
        <strain evidence="2">Semi-engorged</strain>
        <tissue evidence="2">Salivary glands</tissue>
    </source>
</reference>
<evidence type="ECO:0000256" key="1">
    <source>
        <dbReference type="SAM" id="Phobius"/>
    </source>
</evidence>
<accession>A0A6B0U0R5</accession>
<keyword evidence="1" id="KW-0812">Transmembrane</keyword>